<reference evidence="2 3" key="1">
    <citation type="journal article" date="2015" name="Nature">
        <title>rRNA introns, odd ribosomes, and small enigmatic genomes across a large radiation of phyla.</title>
        <authorList>
            <person name="Brown C.T."/>
            <person name="Hug L.A."/>
            <person name="Thomas B.C."/>
            <person name="Sharon I."/>
            <person name="Castelle C.J."/>
            <person name="Singh A."/>
            <person name="Wilkins M.J."/>
            <person name="Williams K.H."/>
            <person name="Banfield J.F."/>
        </authorList>
    </citation>
    <scope>NUCLEOTIDE SEQUENCE [LARGE SCALE GENOMIC DNA]</scope>
</reference>
<sequence>MIINNLRIIVDKNNDKNSLYLRNLLKEQLQNYILNYIYNSQYGEKFIFKGGTCLRFCFELPRLSEDLDFDVEDFSRFDFDKFNEDIKNYFSTKLKYADLNIQISGKNKMLYFKFPVLKKISFPVNKNKPTENNLFLRIDLSAIKGKNFTKEVSLKSTSDFSFIIKRYSLPDLFSGKLAAVLSRESWEGKEKQPRFKGRDYFDICWLMQNKVKPNVPYLKSLIDVKSDEELLKKLKNKFQAAIKKRLILKDDLLPFFSDANFVDNFINNLDNLLFSLIAYLK</sequence>
<organism evidence="2 3">
    <name type="scientific">Candidatus Roizmanbacteria bacterium GW2011_GWC2_35_12</name>
    <dbReference type="NCBI Taxonomy" id="1618485"/>
    <lineage>
        <taxon>Bacteria</taxon>
        <taxon>Candidatus Roizmaniibacteriota</taxon>
    </lineage>
</organism>
<evidence type="ECO:0008006" key="4">
    <source>
        <dbReference type="Google" id="ProtNLM"/>
    </source>
</evidence>
<proteinExistence type="predicted"/>
<evidence type="ECO:0000313" key="2">
    <source>
        <dbReference type="EMBL" id="KKP66673.1"/>
    </source>
</evidence>
<dbReference type="Gene3D" id="3.10.450.620">
    <property type="entry name" value="JHP933, nucleotidyltransferase-like core domain"/>
    <property type="match status" value="1"/>
</dbReference>
<evidence type="ECO:0000313" key="3">
    <source>
        <dbReference type="Proteomes" id="UP000034127"/>
    </source>
</evidence>
<dbReference type="InterPro" id="IPR014942">
    <property type="entry name" value="AbiEii"/>
</dbReference>
<feature type="coiled-coil region" evidence="1">
    <location>
        <begin position="224"/>
        <end position="251"/>
    </location>
</feature>
<keyword evidence="1" id="KW-0175">Coiled coil</keyword>
<name>A0A0G0BB63_9BACT</name>
<accession>A0A0G0BB63</accession>
<gene>
    <name evidence="2" type="ORF">UR63_C0029G0011</name>
</gene>
<dbReference type="EMBL" id="LBPX01000029">
    <property type="protein sequence ID" value="KKP66673.1"/>
    <property type="molecule type" value="Genomic_DNA"/>
</dbReference>
<dbReference type="Pfam" id="PF08843">
    <property type="entry name" value="AbiEii"/>
    <property type="match status" value="1"/>
</dbReference>
<evidence type="ECO:0000256" key="1">
    <source>
        <dbReference type="SAM" id="Coils"/>
    </source>
</evidence>
<dbReference type="AlphaFoldDB" id="A0A0G0BB63"/>
<protein>
    <recommendedName>
        <fullName evidence="4">Nucleotidyl transferase AbiEii/AbiGii toxin family protein</fullName>
    </recommendedName>
</protein>
<comment type="caution">
    <text evidence="2">The sequence shown here is derived from an EMBL/GenBank/DDBJ whole genome shotgun (WGS) entry which is preliminary data.</text>
</comment>
<dbReference type="Proteomes" id="UP000034127">
    <property type="component" value="Unassembled WGS sequence"/>
</dbReference>